<comment type="caution">
    <text evidence="2">The sequence shown here is derived from an EMBL/GenBank/DDBJ whole genome shotgun (WGS) entry which is preliminary data.</text>
</comment>
<reference evidence="2 3" key="1">
    <citation type="submission" date="2019-05" db="EMBL/GenBank/DDBJ databases">
        <title>Another draft genome of Portunus trituberculatus and its Hox gene families provides insights of decapod evolution.</title>
        <authorList>
            <person name="Jeong J.-H."/>
            <person name="Song I."/>
            <person name="Kim S."/>
            <person name="Choi T."/>
            <person name="Kim D."/>
            <person name="Ryu S."/>
            <person name="Kim W."/>
        </authorList>
    </citation>
    <scope>NUCLEOTIDE SEQUENCE [LARGE SCALE GENOMIC DNA]</scope>
    <source>
        <tissue evidence="2">Muscle</tissue>
    </source>
</reference>
<proteinExistence type="predicted"/>
<keyword evidence="1" id="KW-1133">Transmembrane helix</keyword>
<evidence type="ECO:0000313" key="2">
    <source>
        <dbReference type="EMBL" id="MPC72846.1"/>
    </source>
</evidence>
<organism evidence="2 3">
    <name type="scientific">Portunus trituberculatus</name>
    <name type="common">Swimming crab</name>
    <name type="synonym">Neptunus trituberculatus</name>
    <dbReference type="NCBI Taxonomy" id="210409"/>
    <lineage>
        <taxon>Eukaryota</taxon>
        <taxon>Metazoa</taxon>
        <taxon>Ecdysozoa</taxon>
        <taxon>Arthropoda</taxon>
        <taxon>Crustacea</taxon>
        <taxon>Multicrustacea</taxon>
        <taxon>Malacostraca</taxon>
        <taxon>Eumalacostraca</taxon>
        <taxon>Eucarida</taxon>
        <taxon>Decapoda</taxon>
        <taxon>Pleocyemata</taxon>
        <taxon>Brachyura</taxon>
        <taxon>Eubrachyura</taxon>
        <taxon>Portunoidea</taxon>
        <taxon>Portunidae</taxon>
        <taxon>Portuninae</taxon>
        <taxon>Portunus</taxon>
    </lineage>
</organism>
<name>A0A5B7HSW2_PORTR</name>
<dbReference type="Proteomes" id="UP000324222">
    <property type="component" value="Unassembled WGS sequence"/>
</dbReference>
<gene>
    <name evidence="2" type="ORF">E2C01_067160</name>
</gene>
<sequence>MRERLARREHSTVTEPRHITRLDDTAASLITSLPASQEFTLSRLLALYLHLYSLAVLSYQPLHCTSYVPFTLYLPLLPKTHAAPLLSPSGEGAKFVYTNIGEREMLRARGPLLQPVSLMVSALPLARFLLSPITCHLSSPVFLYGVFLVFA</sequence>
<dbReference type="AlphaFoldDB" id="A0A5B7HSW2"/>
<accession>A0A5B7HSW2</accession>
<protein>
    <submittedName>
        <fullName evidence="2">Uncharacterized protein</fullName>
    </submittedName>
</protein>
<dbReference type="EMBL" id="VSRR010035537">
    <property type="protein sequence ID" value="MPC72846.1"/>
    <property type="molecule type" value="Genomic_DNA"/>
</dbReference>
<keyword evidence="1" id="KW-0812">Transmembrane</keyword>
<evidence type="ECO:0000313" key="3">
    <source>
        <dbReference type="Proteomes" id="UP000324222"/>
    </source>
</evidence>
<evidence type="ECO:0000256" key="1">
    <source>
        <dbReference type="SAM" id="Phobius"/>
    </source>
</evidence>
<keyword evidence="3" id="KW-1185">Reference proteome</keyword>
<feature type="transmembrane region" description="Helical" evidence="1">
    <location>
        <begin position="128"/>
        <end position="150"/>
    </location>
</feature>
<keyword evidence="1" id="KW-0472">Membrane</keyword>